<dbReference type="SUPFAM" id="SSF143749">
    <property type="entry name" value="Phage tail protein-like"/>
    <property type="match status" value="1"/>
</dbReference>
<dbReference type="EMBL" id="AAIKGE010000004">
    <property type="protein sequence ID" value="ECF1445741.1"/>
    <property type="molecule type" value="Genomic_DNA"/>
</dbReference>
<evidence type="ECO:0000313" key="8">
    <source>
        <dbReference type="EMBL" id="EDG4996332.1"/>
    </source>
</evidence>
<dbReference type="EMBL" id="AAGUWJ010000015">
    <property type="protein sequence ID" value="EBS2454042.1"/>
    <property type="molecule type" value="Genomic_DNA"/>
</dbReference>
<evidence type="ECO:0000313" key="11">
    <source>
        <dbReference type="EMBL" id="EDG5265311.1"/>
    </source>
</evidence>
<evidence type="ECO:0000313" key="18">
    <source>
        <dbReference type="Proteomes" id="UP000039541"/>
    </source>
</evidence>
<dbReference type="EMBL" id="UGVQ01000002">
    <property type="protein sequence ID" value="SUE47991.1"/>
    <property type="molecule type" value="Genomic_DNA"/>
</dbReference>
<dbReference type="InterPro" id="IPR035934">
    <property type="entry name" value="Phage_tail_protein-like_sf"/>
</dbReference>
<dbReference type="RefSeq" id="WP_001032919.1">
    <property type="nucleotide sequence ID" value="NZ_CBDGIL010000001.1"/>
</dbReference>
<evidence type="ECO:0000313" key="2">
    <source>
        <dbReference type="EMBL" id="CNU60789.1"/>
    </source>
</evidence>
<dbReference type="EMBL" id="AAMEKY010000016">
    <property type="protein sequence ID" value="EDG5127744.1"/>
    <property type="molecule type" value="Genomic_DNA"/>
</dbReference>
<evidence type="ECO:0000313" key="7">
    <source>
        <dbReference type="EMBL" id="ECF1445741.1"/>
    </source>
</evidence>
<dbReference type="InterPro" id="IPR038512">
    <property type="entry name" value="GpU-like_sf"/>
</dbReference>
<evidence type="ECO:0000313" key="14">
    <source>
        <dbReference type="EMBL" id="EDG5371063.1"/>
    </source>
</evidence>
<evidence type="ECO:0000313" key="3">
    <source>
        <dbReference type="EMBL" id="CNU93176.1"/>
    </source>
</evidence>
<name>A0A0T9XVB2_SALET</name>
<evidence type="ECO:0000313" key="19">
    <source>
        <dbReference type="Proteomes" id="UP000041314"/>
    </source>
</evidence>
<dbReference type="EMBL" id="AAMEMC010000001">
    <property type="protein sequence ID" value="EDG5265311.1"/>
    <property type="molecule type" value="Genomic_DNA"/>
</dbReference>
<dbReference type="Pfam" id="PF06141">
    <property type="entry name" value="Phage_tail_U"/>
    <property type="match status" value="1"/>
</dbReference>
<dbReference type="AlphaFoldDB" id="A0A0T9XVB2"/>
<dbReference type="Proteomes" id="UP000039541">
    <property type="component" value="Unassembled WGS sequence"/>
</dbReference>
<organism evidence="17 21">
    <name type="scientific">Salmonella enterica subsp. enterica serovar Bovismorbificans</name>
    <dbReference type="NCBI Taxonomy" id="58097"/>
    <lineage>
        <taxon>Bacteria</taxon>
        <taxon>Pseudomonadati</taxon>
        <taxon>Pseudomonadota</taxon>
        <taxon>Gammaproteobacteria</taxon>
        <taxon>Enterobacterales</taxon>
        <taxon>Enterobacteriaceae</taxon>
        <taxon>Salmonella</taxon>
    </lineage>
</organism>
<dbReference type="EMBL" id="AAMEML010000038">
    <property type="protein sequence ID" value="EDG5291005.1"/>
    <property type="molecule type" value="Genomic_DNA"/>
</dbReference>
<evidence type="ECO:0000313" key="6">
    <source>
        <dbReference type="EMBL" id="ECE8537668.1"/>
    </source>
</evidence>
<evidence type="ECO:0000313" key="13">
    <source>
        <dbReference type="EMBL" id="EDG5291005.1"/>
    </source>
</evidence>
<evidence type="ECO:0000313" key="21">
    <source>
        <dbReference type="Proteomes" id="UP000254190"/>
    </source>
</evidence>
<dbReference type="EMBL" id="CQPA01000043">
    <property type="protein sequence ID" value="CNU93176.1"/>
    <property type="molecule type" value="Genomic_DNA"/>
</dbReference>
<dbReference type="InterPro" id="IPR009312">
    <property type="entry name" value="Phage_lambda_GpU-like"/>
</dbReference>
<evidence type="ECO:0000313" key="20">
    <source>
        <dbReference type="Proteomes" id="UP000042394"/>
    </source>
</evidence>
<dbReference type="EMBL" id="CQPC01000045">
    <property type="protein sequence ID" value="CNU60789.1"/>
    <property type="molecule type" value="Genomic_DNA"/>
</dbReference>
<reference evidence="4" key="4">
    <citation type="submission" date="2018-07" db="EMBL/GenBank/DDBJ databases">
        <authorList>
            <person name="Ashton P.M."/>
            <person name="Dallman T."/>
            <person name="Nair S."/>
            <person name="De Pinna E."/>
            <person name="Peters T."/>
            <person name="Grant K."/>
        </authorList>
    </citation>
    <scope>NUCLEOTIDE SEQUENCE</scope>
    <source>
        <strain evidence="8">136768</strain>
        <strain evidence="13">138330</strain>
        <strain evidence="14">143652</strain>
        <strain evidence="9">273631</strain>
        <strain evidence="11">330535</strain>
        <strain evidence="12">333944</strain>
        <strain evidence="10">337042</strain>
        <strain evidence="4">387147</strain>
        <strain evidence="6">470200</strain>
        <strain evidence="5">598023</strain>
        <strain evidence="7">692616</strain>
    </source>
</reference>
<dbReference type="EMBL" id="DAAMEZ010000011">
    <property type="protein sequence ID" value="HAC6380649.1"/>
    <property type="molecule type" value="Genomic_DNA"/>
</dbReference>
<dbReference type="Proteomes" id="UP000042394">
    <property type="component" value="Unassembled WGS sequence"/>
</dbReference>
<dbReference type="EMBL" id="AAMEJY010000004">
    <property type="protein sequence ID" value="EDG5017054.1"/>
    <property type="molecule type" value="Genomic_DNA"/>
</dbReference>
<gene>
    <name evidence="1" type="primary">vmtU</name>
    <name evidence="9" type="ORF">B7N00_08795</name>
    <name evidence="8" type="ORF">B7N01_18125</name>
    <name evidence="10" type="ORF">B7N35_17100</name>
    <name evidence="14" type="ORF">B7N72_13210</name>
    <name evidence="12" type="ORF">B7N78_19800</name>
    <name evidence="13" type="ORF">B7N80_21850</name>
    <name evidence="11" type="ORF">B7N84_02950</name>
    <name evidence="4" type="ORF">DRU31_17265</name>
    <name evidence="7" type="ORF">E0916_07175</name>
    <name evidence="5" type="ORF">EJV93_05435</name>
    <name evidence="3" type="ORF">ERS008198_03917</name>
    <name evidence="2" type="ORF">ERS008202_03133</name>
    <name evidence="1" type="ORF">ERS008207_02134</name>
    <name evidence="6" type="ORF">EWC73_15885</name>
    <name evidence="15" type="ORF">G0B02_16315</name>
    <name evidence="16" type="ORF">G0D18_07940</name>
    <name evidence="17" type="ORF">NCTC5754_02922</name>
</gene>
<evidence type="ECO:0000313" key="10">
    <source>
        <dbReference type="EMBL" id="EDG5127744.1"/>
    </source>
</evidence>
<evidence type="ECO:0000313" key="16">
    <source>
        <dbReference type="EMBL" id="HAC6680595.1"/>
    </source>
</evidence>
<dbReference type="EMBL" id="CQPD01000019">
    <property type="protein sequence ID" value="CNU21373.1"/>
    <property type="molecule type" value="Genomic_DNA"/>
</dbReference>
<reference evidence="17 21" key="3">
    <citation type="submission" date="2018-06" db="EMBL/GenBank/DDBJ databases">
        <authorList>
            <consortium name="Pathogen Informatics"/>
            <person name="Doyle S."/>
        </authorList>
    </citation>
    <scope>NUCLEOTIDE SEQUENCE [LARGE SCALE GENOMIC DNA]</scope>
    <source>
        <strain evidence="17 21">NCTC5754</strain>
    </source>
</reference>
<dbReference type="Proteomes" id="UP000041314">
    <property type="component" value="Unassembled WGS sequence"/>
</dbReference>
<evidence type="ECO:0000313" key="17">
    <source>
        <dbReference type="EMBL" id="SUE47991.1"/>
    </source>
</evidence>
<dbReference type="EMBL" id="AAIJHK010000015">
    <property type="protein sequence ID" value="ECE8537668.1"/>
    <property type="molecule type" value="Genomic_DNA"/>
</dbReference>
<dbReference type="EMBL" id="AAMEJW010000021">
    <property type="protein sequence ID" value="EDG4996332.1"/>
    <property type="molecule type" value="Genomic_DNA"/>
</dbReference>
<evidence type="ECO:0000313" key="9">
    <source>
        <dbReference type="EMBL" id="EDG5017054.1"/>
    </source>
</evidence>
<sequence length="133" mass="15021">MNKHTAIRNAILDRLSETSGEGVTLFDGLPAVITPEDLPALVVWLTDAQYTGEELDEDNWKAHLHVAAFLKAESPDRELDDWMEGKIYPALSDVQQLASLIDTMTPTGYDWQRDGDMALWAMTEITYQITYTM</sequence>
<accession>A0A0T9XVB2</accession>
<dbReference type="Gene3D" id="3.30.70.1700">
    <property type="entry name" value="Phage minor tail protein U"/>
    <property type="match status" value="1"/>
</dbReference>
<evidence type="ECO:0000313" key="12">
    <source>
        <dbReference type="EMBL" id="EDG5282007.1"/>
    </source>
</evidence>
<dbReference type="EMBL" id="AAMEMP010000013">
    <property type="protein sequence ID" value="EDG5371063.1"/>
    <property type="molecule type" value="Genomic_DNA"/>
</dbReference>
<dbReference type="EMBL" id="AAHTVM010000002">
    <property type="protein sequence ID" value="ECA2720665.1"/>
    <property type="molecule type" value="Genomic_DNA"/>
</dbReference>
<evidence type="ECO:0000313" key="15">
    <source>
        <dbReference type="EMBL" id="HAC6380649.1"/>
    </source>
</evidence>
<dbReference type="Proteomes" id="UP000839929">
    <property type="component" value="Unassembled WGS sequence"/>
</dbReference>
<reference evidence="15" key="2">
    <citation type="journal article" date="2018" name="Genome Biol.">
        <title>SKESA: strategic k-mer extension for scrupulous assemblies.</title>
        <authorList>
            <person name="Souvorov A."/>
            <person name="Agarwala R."/>
            <person name="Lipman D.J."/>
        </authorList>
    </citation>
    <scope>NUCLEOTIDE SEQUENCE</scope>
    <source>
        <strain evidence="15">BCW_3301</strain>
        <strain evidence="16">M123</strain>
    </source>
</reference>
<dbReference type="Proteomes" id="UP000254190">
    <property type="component" value="Unassembled WGS sequence"/>
</dbReference>
<proteinExistence type="predicted"/>
<reference evidence="16" key="5">
    <citation type="submission" date="2018-07" db="EMBL/GenBank/DDBJ databases">
        <authorList>
            <consortium name="NCBI Pathogen Detection Project"/>
        </authorList>
    </citation>
    <scope>NUCLEOTIDE SEQUENCE</scope>
    <source>
        <strain evidence="15">BCW_3301</strain>
        <strain evidence="16">M123</strain>
    </source>
</reference>
<reference evidence="18 19" key="1">
    <citation type="submission" date="2015-03" db="EMBL/GenBank/DDBJ databases">
        <authorList>
            <consortium name="Pathogen Informatics"/>
        </authorList>
    </citation>
    <scope>NUCLEOTIDE SEQUENCE [LARGE SCALE GENOMIC DNA]</scope>
    <source>
        <strain evidence="2 18">3476</strain>
        <strain evidence="3 19">A1104</strain>
        <strain evidence="1 20">D4891</strain>
    </source>
</reference>
<evidence type="ECO:0000313" key="5">
    <source>
        <dbReference type="EMBL" id="ECA2720665.1"/>
    </source>
</evidence>
<dbReference type="EMBL" id="DAAMHM010000005">
    <property type="protein sequence ID" value="HAC6680595.1"/>
    <property type="molecule type" value="Genomic_DNA"/>
</dbReference>
<dbReference type="EMBL" id="AAMEMH010000018">
    <property type="protein sequence ID" value="EDG5282007.1"/>
    <property type="molecule type" value="Genomic_DNA"/>
</dbReference>
<protein>
    <submittedName>
        <fullName evidence="1">Gifsy-1 prophage VmtU</fullName>
    </submittedName>
    <submittedName>
        <fullName evidence="17">Phage minor tail protein U</fullName>
    </submittedName>
    <submittedName>
        <fullName evidence="4">Phage tail protein</fullName>
    </submittedName>
</protein>
<evidence type="ECO:0000313" key="1">
    <source>
        <dbReference type="EMBL" id="CNU21373.1"/>
    </source>
</evidence>
<evidence type="ECO:0000313" key="4">
    <source>
        <dbReference type="EMBL" id="EBS2454042.1"/>
    </source>
</evidence>